<evidence type="ECO:0000313" key="1">
    <source>
        <dbReference type="EMBL" id="NVP57910.1"/>
    </source>
</evidence>
<gene>
    <name evidence="1" type="ORF">HV823_21945</name>
</gene>
<dbReference type="Proteomes" id="UP000659172">
    <property type="component" value="Unassembled WGS sequence"/>
</dbReference>
<comment type="caution">
    <text evidence="1">The sequence shown here is derived from an EMBL/GenBank/DDBJ whole genome shotgun (WGS) entry which is preliminary data.</text>
</comment>
<name>A0ABX2QJE3_9HYPH</name>
<dbReference type="RefSeq" id="WP_176951834.1">
    <property type="nucleotide sequence ID" value="NZ_JABXYK010000018.1"/>
</dbReference>
<organism evidence="1 2">
    <name type="scientific">Mycoplana rhizolycopersici</name>
    <dbReference type="NCBI Taxonomy" id="2746702"/>
    <lineage>
        <taxon>Bacteria</taxon>
        <taxon>Pseudomonadati</taxon>
        <taxon>Pseudomonadota</taxon>
        <taxon>Alphaproteobacteria</taxon>
        <taxon>Hyphomicrobiales</taxon>
        <taxon>Rhizobiaceae</taxon>
        <taxon>Mycoplana</taxon>
    </lineage>
</organism>
<sequence length="184" mass="20563">MSDDPFQLDRTDAAGRCLDPPIHREVERAACALLLFPEFVCRRPPCRRALSCVLLDGRDRRPCLGEATPAARALHRAISCEALRLIEMLAFGPSTPVTPPSRDPDEREVQEAAAAIVRAMLPRGGLLEARFDTWHRGRKAATAPPYAGRDLAEYRHFLRFIGARRIAPELKCRRNAPPIRTAHP</sequence>
<accession>A0ABX2QJE3</accession>
<evidence type="ECO:0000313" key="2">
    <source>
        <dbReference type="Proteomes" id="UP000659172"/>
    </source>
</evidence>
<protein>
    <submittedName>
        <fullName evidence="1">Uncharacterized protein</fullName>
    </submittedName>
</protein>
<proteinExistence type="predicted"/>
<reference evidence="1 2" key="1">
    <citation type="submission" date="2020-06" db="EMBL/GenBank/DDBJ databases">
        <title>Rhizobium sp.nov. isolated from the tomato plant.</title>
        <authorList>
            <person name="Thin K.K."/>
            <person name="Zhang X."/>
            <person name="He S."/>
        </authorList>
    </citation>
    <scope>NUCLEOTIDE SEQUENCE [LARGE SCALE GENOMIC DNA]</scope>
    <source>
        <strain evidence="1 2">DBTS2</strain>
    </source>
</reference>
<dbReference type="EMBL" id="JABXYK010000018">
    <property type="protein sequence ID" value="NVP57910.1"/>
    <property type="molecule type" value="Genomic_DNA"/>
</dbReference>
<keyword evidence="2" id="KW-1185">Reference proteome</keyword>